<evidence type="ECO:0000313" key="3">
    <source>
        <dbReference type="EMBL" id="ARU59542.1"/>
    </source>
</evidence>
<dbReference type="InterPro" id="IPR003869">
    <property type="entry name" value="Polysac_CapD-like"/>
</dbReference>
<keyword evidence="4" id="KW-1185">Reference proteome</keyword>
<dbReference type="SUPFAM" id="SSF51735">
    <property type="entry name" value="NAD(P)-binding Rossmann-fold domains"/>
    <property type="match status" value="1"/>
</dbReference>
<dbReference type="Gene3D" id="3.40.50.720">
    <property type="entry name" value="NAD(P)-binding Rossmann-like Domain"/>
    <property type="match status" value="2"/>
</dbReference>
<dbReference type="InterPro" id="IPR036291">
    <property type="entry name" value="NAD(P)-bd_dom_sf"/>
</dbReference>
<dbReference type="CDD" id="cd05237">
    <property type="entry name" value="UDP_invert_4-6DH_SDR_e"/>
    <property type="match status" value="1"/>
</dbReference>
<organism evidence="3 4">
    <name type="scientific">Oleiphilus messinensis</name>
    <dbReference type="NCBI Taxonomy" id="141451"/>
    <lineage>
        <taxon>Bacteria</taxon>
        <taxon>Pseudomonadati</taxon>
        <taxon>Pseudomonadota</taxon>
        <taxon>Gammaproteobacteria</taxon>
        <taxon>Oceanospirillales</taxon>
        <taxon>Oleiphilaceae</taxon>
        <taxon>Oleiphilus</taxon>
    </lineage>
</organism>
<sequence>MIAVISGVTLSALVLVFISFIFAAPVPLSVPIIYCCLAMIFVGGTRMLMRSVFHKNDVKSKTKVVIYGAGKSGLQLSSVLFHGNELEPIAFVDDDRRKQGSILNGINVYSPEELPQVLSKYSVTNILLALGQAPRSQRSLIIRFLETYPVKVQTIPDINEIVKGKARIEEIREVEIEDLLGRDSVAPDTKLLAECISGKSVMVTGAGGSIGSELCRQIVKLKPSKLILFESSEYALYQIEQELSCYADKTGDTLALHAILGSVQKQDRIEAVMNSFKVDTVYHAAAYKHVPLVEQNIIEGTRNNVFGTWYCAEAAINAKVETFVLISSDKAVRPTNVMGASKRLSELILQGLAQRQKGTRFCMVRFGNVLGSSGSVVPLFRKQIREGGPVTVTHENITRYFMTVQEAAELVLQAGSMGEGGDVFVLDMGKSVRIAELAKKLIHLMGMEVKDEANPAGDIEIKYSGLRPGEKLYEELLIGDNVSSTNHPGIRKAIEHCLPWEEVAKSLQRLDHACQSFDCQAVLNEMLKAPLGYAPSSEVNDLVWQQDHPFDQAQSIRRSANEEIEPAGHVVVAISDKAPINLPSF</sequence>
<dbReference type="KEGG" id="ome:OLMES_5562"/>
<protein>
    <submittedName>
        <fullName evidence="3">Polysaccharide biosynthesis protein CapD</fullName>
    </submittedName>
</protein>
<dbReference type="SUPFAM" id="SSF53335">
    <property type="entry name" value="S-adenosyl-L-methionine-dependent methyltransferases"/>
    <property type="match status" value="1"/>
</dbReference>
<dbReference type="InterPro" id="IPR029063">
    <property type="entry name" value="SAM-dependent_MTases_sf"/>
</dbReference>
<evidence type="ECO:0000259" key="2">
    <source>
        <dbReference type="Pfam" id="PF02719"/>
    </source>
</evidence>
<reference evidence="3 4" key="1">
    <citation type="submission" date="2017-05" db="EMBL/GenBank/DDBJ databases">
        <title>Genomic insights into alkan degradation activity of Oleiphilus messinensis.</title>
        <authorList>
            <person name="Kozyavkin S.A."/>
            <person name="Slesarev A.I."/>
            <person name="Golyshin P.N."/>
            <person name="Korzhenkov A."/>
            <person name="Golyshina O.N."/>
            <person name="Toshchakov S.V."/>
        </authorList>
    </citation>
    <scope>NUCLEOTIDE SEQUENCE [LARGE SCALE GENOMIC DNA]</scope>
    <source>
        <strain evidence="3 4">ME102</strain>
    </source>
</reference>
<name>A0A1Y0IGB4_9GAMM</name>
<evidence type="ECO:0000256" key="1">
    <source>
        <dbReference type="ARBA" id="ARBA00007430"/>
    </source>
</evidence>
<dbReference type="Pfam" id="PF02719">
    <property type="entry name" value="Polysacc_synt_2"/>
    <property type="match status" value="1"/>
</dbReference>
<gene>
    <name evidence="3" type="ORF">OLMES_5562</name>
</gene>
<dbReference type="InterPro" id="IPR051203">
    <property type="entry name" value="Polysaccharide_Synthase-Rel"/>
</dbReference>
<feature type="domain" description="Polysaccharide biosynthesis protein CapD-like" evidence="2">
    <location>
        <begin position="201"/>
        <end position="492"/>
    </location>
</feature>
<dbReference type="PANTHER" id="PTHR43318">
    <property type="entry name" value="UDP-N-ACETYLGLUCOSAMINE 4,6-DEHYDRATASE"/>
    <property type="match status" value="1"/>
</dbReference>
<dbReference type="AlphaFoldDB" id="A0A1Y0IGB4"/>
<accession>A0A1Y0IGB4</accession>
<evidence type="ECO:0000313" key="4">
    <source>
        <dbReference type="Proteomes" id="UP000196027"/>
    </source>
</evidence>
<comment type="similarity">
    <text evidence="1">Belongs to the polysaccharide synthase family.</text>
</comment>
<dbReference type="PANTHER" id="PTHR43318:SF1">
    <property type="entry name" value="POLYSACCHARIDE BIOSYNTHESIS PROTEIN EPSC-RELATED"/>
    <property type="match status" value="1"/>
</dbReference>
<dbReference type="EMBL" id="CP021425">
    <property type="protein sequence ID" value="ARU59542.1"/>
    <property type="molecule type" value="Genomic_DNA"/>
</dbReference>
<dbReference type="Proteomes" id="UP000196027">
    <property type="component" value="Chromosome"/>
</dbReference>
<proteinExistence type="inferred from homology"/>